<dbReference type="EMBL" id="BNEK01000003">
    <property type="protein sequence ID" value="GHJ27129.1"/>
    <property type="molecule type" value="Genomic_DNA"/>
</dbReference>
<keyword evidence="3" id="KW-1185">Reference proteome</keyword>
<organism evidence="2 3">
    <name type="scientific">Streptomyces hygroscopicus</name>
    <dbReference type="NCBI Taxonomy" id="1912"/>
    <lineage>
        <taxon>Bacteria</taxon>
        <taxon>Bacillati</taxon>
        <taxon>Actinomycetota</taxon>
        <taxon>Actinomycetes</taxon>
        <taxon>Kitasatosporales</taxon>
        <taxon>Streptomycetaceae</taxon>
        <taxon>Streptomyces</taxon>
        <taxon>Streptomyces violaceusniger group</taxon>
    </lineage>
</organism>
<comment type="caution">
    <text evidence="2">The sequence shown here is derived from an EMBL/GenBank/DDBJ whole genome shotgun (WGS) entry which is preliminary data.</text>
</comment>
<name>A0ABQ3TV14_STRHY</name>
<reference evidence="2" key="1">
    <citation type="submission" date="2024-05" db="EMBL/GenBank/DDBJ databases">
        <title>Whole genome shotgun sequence of Streptomyces hygroscopicus NBRC 113678.</title>
        <authorList>
            <person name="Komaki H."/>
            <person name="Tamura T."/>
        </authorList>
    </citation>
    <scope>NUCLEOTIDE SEQUENCE</scope>
    <source>
        <strain evidence="2">N11-34</strain>
    </source>
</reference>
<proteinExistence type="predicted"/>
<evidence type="ECO:0000313" key="2">
    <source>
        <dbReference type="EMBL" id="GHJ27129.1"/>
    </source>
</evidence>
<protein>
    <submittedName>
        <fullName evidence="2">Uncharacterized protein</fullName>
    </submittedName>
</protein>
<gene>
    <name evidence="2" type="ORF">TPA0910_15620</name>
</gene>
<dbReference type="Proteomes" id="UP001054854">
    <property type="component" value="Unassembled WGS sequence"/>
</dbReference>
<feature type="region of interest" description="Disordered" evidence="1">
    <location>
        <begin position="1"/>
        <end position="21"/>
    </location>
</feature>
<evidence type="ECO:0000313" key="3">
    <source>
        <dbReference type="Proteomes" id="UP001054854"/>
    </source>
</evidence>
<accession>A0ABQ3TV14</accession>
<sequence>MALDALGPGPDGSYPWFPRLPDGSPAWSDRCPADYHGGRVPRGMTTVMRNGRCYLIDQTPRDANGAPIDPPVRPE</sequence>
<evidence type="ECO:0000256" key="1">
    <source>
        <dbReference type="SAM" id="MobiDB-lite"/>
    </source>
</evidence>